<reference evidence="4 5" key="1">
    <citation type="submission" date="2016-10" db="EMBL/GenBank/DDBJ databases">
        <authorList>
            <person name="de Groot N.N."/>
        </authorList>
    </citation>
    <scope>NUCLEOTIDE SEQUENCE [LARGE SCALE GENOMIC DNA]</scope>
    <source>
        <strain evidence="4 5">YAD2003</strain>
    </source>
</reference>
<evidence type="ECO:0000256" key="2">
    <source>
        <dbReference type="PROSITE-ProRule" id="PRU00335"/>
    </source>
</evidence>
<dbReference type="Pfam" id="PF00440">
    <property type="entry name" value="TetR_N"/>
    <property type="match status" value="1"/>
</dbReference>
<dbReference type="PROSITE" id="PS50977">
    <property type="entry name" value="HTH_TETR_2"/>
    <property type="match status" value="1"/>
</dbReference>
<evidence type="ECO:0000313" key="4">
    <source>
        <dbReference type="EMBL" id="SEH40601.1"/>
    </source>
</evidence>
<dbReference type="InterPro" id="IPR050624">
    <property type="entry name" value="HTH-type_Tx_Regulator"/>
</dbReference>
<dbReference type="SUPFAM" id="SSF46689">
    <property type="entry name" value="Homeodomain-like"/>
    <property type="match status" value="1"/>
</dbReference>
<dbReference type="Gene3D" id="1.10.357.10">
    <property type="entry name" value="Tetracycline Repressor, domain 2"/>
    <property type="match status" value="1"/>
</dbReference>
<keyword evidence="1 2" id="KW-0238">DNA-binding</keyword>
<accession>A0A1H6I227</accession>
<dbReference type="PANTHER" id="PTHR43479">
    <property type="entry name" value="ACREF/ENVCD OPERON REPRESSOR-RELATED"/>
    <property type="match status" value="1"/>
</dbReference>
<feature type="domain" description="HTH tetR-type" evidence="3">
    <location>
        <begin position="10"/>
        <end position="70"/>
    </location>
</feature>
<evidence type="ECO:0000256" key="1">
    <source>
        <dbReference type="ARBA" id="ARBA00023125"/>
    </source>
</evidence>
<proteinExistence type="predicted"/>
<organism evidence="4 5">
    <name type="scientific">Ruminococcus flavefaciens</name>
    <dbReference type="NCBI Taxonomy" id="1265"/>
    <lineage>
        <taxon>Bacteria</taxon>
        <taxon>Bacillati</taxon>
        <taxon>Bacillota</taxon>
        <taxon>Clostridia</taxon>
        <taxon>Eubacteriales</taxon>
        <taxon>Oscillospiraceae</taxon>
        <taxon>Ruminococcus</taxon>
    </lineage>
</organism>
<dbReference type="InterPro" id="IPR009057">
    <property type="entry name" value="Homeodomain-like_sf"/>
</dbReference>
<evidence type="ECO:0000313" key="5">
    <source>
        <dbReference type="Proteomes" id="UP000183190"/>
    </source>
</evidence>
<dbReference type="GO" id="GO:0003677">
    <property type="term" value="F:DNA binding"/>
    <property type="evidence" value="ECO:0007669"/>
    <property type="project" value="UniProtKB-UniRule"/>
</dbReference>
<dbReference type="InterPro" id="IPR001647">
    <property type="entry name" value="HTH_TetR"/>
</dbReference>
<evidence type="ECO:0000259" key="3">
    <source>
        <dbReference type="PROSITE" id="PS50977"/>
    </source>
</evidence>
<sequence>MYQGSNKSALLSQKLISEALLKLLEEKSFNDISVSDLCREAQVSRQTFYSLFGTKENVILYELSHNCCFLPEENATSCHSAIFRSFCEGYSRYIVDKRHIISLLVRNDMIHFLYDVQYKSLMDCKYFISDVADEKRVFIVDFIASGMNSIAKNYILTGAKTDVDFLKKLMFSLYGGLYFKNASNETA</sequence>
<dbReference type="RefSeq" id="WP_074714244.1">
    <property type="nucleotide sequence ID" value="NZ_FNWV01000001.1"/>
</dbReference>
<dbReference type="OrthoDB" id="9812484at2"/>
<dbReference type="PANTHER" id="PTHR43479:SF11">
    <property type="entry name" value="ACREF_ENVCD OPERON REPRESSOR-RELATED"/>
    <property type="match status" value="1"/>
</dbReference>
<dbReference type="EMBL" id="FNWV01000001">
    <property type="protein sequence ID" value="SEH40601.1"/>
    <property type="molecule type" value="Genomic_DNA"/>
</dbReference>
<feature type="DNA-binding region" description="H-T-H motif" evidence="2">
    <location>
        <begin position="33"/>
        <end position="52"/>
    </location>
</feature>
<gene>
    <name evidence="4" type="ORF">SAMN02910265_00431</name>
</gene>
<dbReference type="Proteomes" id="UP000183190">
    <property type="component" value="Unassembled WGS sequence"/>
</dbReference>
<name>A0A1H6I227_RUMFL</name>
<protein>
    <submittedName>
        <fullName evidence="4">Transcriptional regulator, TetR family</fullName>
    </submittedName>
</protein>
<dbReference type="AlphaFoldDB" id="A0A1H6I227"/>